<dbReference type="STRING" id="22663.A0A2I0KCH9"/>
<evidence type="ECO:0000256" key="1">
    <source>
        <dbReference type="ARBA" id="ARBA00001947"/>
    </source>
</evidence>
<feature type="domain" description="tRNA synthetases class I catalytic" evidence="12">
    <location>
        <begin position="27"/>
        <end position="291"/>
    </location>
</feature>
<dbReference type="GO" id="GO:0006423">
    <property type="term" value="P:cysteinyl-tRNA aminoacylation"/>
    <property type="evidence" value="ECO:0007669"/>
    <property type="project" value="InterPro"/>
</dbReference>
<protein>
    <recommendedName>
        <fullName evidence="3">cysteine--tRNA ligase</fullName>
        <ecNumber evidence="3">6.1.1.16</ecNumber>
    </recommendedName>
    <alternativeName>
        <fullName evidence="11">Cysteinyl-tRNA synthetase</fullName>
    </alternativeName>
</protein>
<proteinExistence type="inferred from homology"/>
<dbReference type="InterPro" id="IPR014729">
    <property type="entry name" value="Rossmann-like_a/b/a_fold"/>
</dbReference>
<dbReference type="NCBIfam" id="TIGR00435">
    <property type="entry name" value="cysS"/>
    <property type="match status" value="1"/>
</dbReference>
<name>A0A2I0KCH9_PUNGR</name>
<dbReference type="GO" id="GO:0005737">
    <property type="term" value="C:cytoplasm"/>
    <property type="evidence" value="ECO:0007669"/>
    <property type="project" value="TreeGrafter"/>
</dbReference>
<dbReference type="PRINTS" id="PR00983">
    <property type="entry name" value="TRNASYNTHCYS"/>
</dbReference>
<dbReference type="Proteomes" id="UP000233551">
    <property type="component" value="Unassembled WGS sequence"/>
</dbReference>
<keyword evidence="8" id="KW-0067">ATP-binding</keyword>
<keyword evidence="5" id="KW-0479">Metal-binding</keyword>
<dbReference type="Pfam" id="PF01406">
    <property type="entry name" value="tRNA-synt_1e"/>
    <property type="match status" value="1"/>
</dbReference>
<keyword evidence="7" id="KW-0862">Zinc</keyword>
<evidence type="ECO:0000313" key="14">
    <source>
        <dbReference type="Proteomes" id="UP000233551"/>
    </source>
</evidence>
<evidence type="ECO:0000256" key="9">
    <source>
        <dbReference type="ARBA" id="ARBA00022917"/>
    </source>
</evidence>
<dbReference type="EC" id="6.1.1.16" evidence="3"/>
<evidence type="ECO:0000256" key="8">
    <source>
        <dbReference type="ARBA" id="ARBA00022840"/>
    </source>
</evidence>
<comment type="caution">
    <text evidence="13">The sequence shown here is derived from an EMBL/GenBank/DDBJ whole genome shotgun (WGS) entry which is preliminary data.</text>
</comment>
<accession>A0A2I0KCH9</accession>
<gene>
    <name evidence="13" type="ORF">CRG98_013400</name>
</gene>
<evidence type="ECO:0000313" key="13">
    <source>
        <dbReference type="EMBL" id="PKI66232.1"/>
    </source>
</evidence>
<comment type="similarity">
    <text evidence="2">Belongs to the class-I aminoacyl-tRNA synthetase family.</text>
</comment>
<evidence type="ECO:0000256" key="5">
    <source>
        <dbReference type="ARBA" id="ARBA00022723"/>
    </source>
</evidence>
<evidence type="ECO:0000256" key="6">
    <source>
        <dbReference type="ARBA" id="ARBA00022741"/>
    </source>
</evidence>
<dbReference type="FunFam" id="3.40.50.620:FF:000009">
    <property type="entry name" value="Cysteine--tRNA ligase"/>
    <property type="match status" value="1"/>
</dbReference>
<dbReference type="GO" id="GO:0004817">
    <property type="term" value="F:cysteine-tRNA ligase activity"/>
    <property type="evidence" value="ECO:0007669"/>
    <property type="project" value="UniProtKB-EC"/>
</dbReference>
<dbReference type="GO" id="GO:0046872">
    <property type="term" value="F:metal ion binding"/>
    <property type="evidence" value="ECO:0007669"/>
    <property type="project" value="UniProtKB-KW"/>
</dbReference>
<evidence type="ECO:0000256" key="7">
    <source>
        <dbReference type="ARBA" id="ARBA00022833"/>
    </source>
</evidence>
<dbReference type="PANTHER" id="PTHR10890:SF26">
    <property type="entry name" value="CYSTEINE--TRNA LIGASE 1, CYTOPLASMIC-RELATED"/>
    <property type="match status" value="1"/>
</dbReference>
<evidence type="ECO:0000256" key="10">
    <source>
        <dbReference type="ARBA" id="ARBA00023146"/>
    </source>
</evidence>
<dbReference type="InterPro" id="IPR032678">
    <property type="entry name" value="tRNA-synt_1_cat_dom"/>
</dbReference>
<evidence type="ECO:0000256" key="2">
    <source>
        <dbReference type="ARBA" id="ARBA00005594"/>
    </source>
</evidence>
<dbReference type="CDD" id="cd00672">
    <property type="entry name" value="CysRS_core"/>
    <property type="match status" value="1"/>
</dbReference>
<evidence type="ECO:0000256" key="11">
    <source>
        <dbReference type="ARBA" id="ARBA00031499"/>
    </source>
</evidence>
<dbReference type="PANTHER" id="PTHR10890">
    <property type="entry name" value="CYSTEINYL-TRNA SYNTHETASE"/>
    <property type="match status" value="1"/>
</dbReference>
<dbReference type="InterPro" id="IPR015803">
    <property type="entry name" value="Cys-tRNA-ligase"/>
</dbReference>
<dbReference type="SUPFAM" id="SSF52374">
    <property type="entry name" value="Nucleotidylyl transferase"/>
    <property type="match status" value="1"/>
</dbReference>
<keyword evidence="14" id="KW-1185">Reference proteome</keyword>
<keyword evidence="4" id="KW-0436">Ligase</keyword>
<dbReference type="GO" id="GO:0005524">
    <property type="term" value="F:ATP binding"/>
    <property type="evidence" value="ECO:0007669"/>
    <property type="project" value="UniProtKB-KW"/>
</dbReference>
<reference evidence="13 14" key="1">
    <citation type="submission" date="2017-11" db="EMBL/GenBank/DDBJ databases">
        <title>De-novo sequencing of pomegranate (Punica granatum L.) genome.</title>
        <authorList>
            <person name="Akparov Z."/>
            <person name="Amiraslanov A."/>
            <person name="Hajiyeva S."/>
            <person name="Abbasov M."/>
            <person name="Kaur K."/>
            <person name="Hamwieh A."/>
            <person name="Solovyev V."/>
            <person name="Salamov A."/>
            <person name="Braich B."/>
            <person name="Kosarev P."/>
            <person name="Mahmoud A."/>
            <person name="Hajiyev E."/>
            <person name="Babayeva S."/>
            <person name="Izzatullayeva V."/>
            <person name="Mammadov A."/>
            <person name="Mammadov A."/>
            <person name="Sharifova S."/>
            <person name="Ojaghi J."/>
            <person name="Eynullazada K."/>
            <person name="Bayramov B."/>
            <person name="Abdulazimova A."/>
            <person name="Shahmuradov I."/>
        </authorList>
    </citation>
    <scope>NUCLEOTIDE SEQUENCE [LARGE SCALE GENOMIC DNA]</scope>
    <source>
        <strain evidence="14">cv. AG2017</strain>
        <tissue evidence="13">Leaf</tissue>
    </source>
</reference>
<evidence type="ECO:0000256" key="4">
    <source>
        <dbReference type="ARBA" id="ARBA00022598"/>
    </source>
</evidence>
<organism evidence="13 14">
    <name type="scientific">Punica granatum</name>
    <name type="common">Pomegranate</name>
    <dbReference type="NCBI Taxonomy" id="22663"/>
    <lineage>
        <taxon>Eukaryota</taxon>
        <taxon>Viridiplantae</taxon>
        <taxon>Streptophyta</taxon>
        <taxon>Embryophyta</taxon>
        <taxon>Tracheophyta</taxon>
        <taxon>Spermatophyta</taxon>
        <taxon>Magnoliopsida</taxon>
        <taxon>eudicotyledons</taxon>
        <taxon>Gunneridae</taxon>
        <taxon>Pentapetalae</taxon>
        <taxon>rosids</taxon>
        <taxon>malvids</taxon>
        <taxon>Myrtales</taxon>
        <taxon>Lythraceae</taxon>
        <taxon>Punica</taxon>
    </lineage>
</organism>
<keyword evidence="10" id="KW-0030">Aminoacyl-tRNA synthetase</keyword>
<comment type="cofactor">
    <cofactor evidence="1">
        <name>Zn(2+)</name>
        <dbReference type="ChEBI" id="CHEBI:29105"/>
    </cofactor>
</comment>
<keyword evidence="6" id="KW-0547">Nucleotide-binding</keyword>
<keyword evidence="9" id="KW-0648">Protein biosynthesis</keyword>
<dbReference type="EMBL" id="PGOL01000683">
    <property type="protein sequence ID" value="PKI66232.1"/>
    <property type="molecule type" value="Genomic_DNA"/>
</dbReference>
<dbReference type="Gene3D" id="3.40.50.620">
    <property type="entry name" value="HUPs"/>
    <property type="match status" value="1"/>
</dbReference>
<dbReference type="AlphaFoldDB" id="A0A2I0KCH9"/>
<dbReference type="InterPro" id="IPR024909">
    <property type="entry name" value="Cys-tRNA/MSH_ligase"/>
</dbReference>
<sequence>MEKKNKCELREKLRLYNSMTKQKEVLKPLVEGKIRLYVCGVTAYDFSHLGHARASVAFDVLYRYLLHLEYDVTYVRNFTDIDDKIIDRANAMRVDPLSLSDRFCRAYNEDMADLQCLPPNLQPRVSDHMEQIKAMIQQIIDNDIAYKVDGGDVFFSVDRSPNYGQFSRQDLDNHRAGERVAEDPRKLNQADFALWKAAKPGEPISWESPWGPGRPGWHIECSAMSAHHLSHKFDIHGGGIDLIFPHHENEIAQSRAACAEARISCWMHNGLFTINNQKMSKSDRNFIQIRYIPSVGCETLPDKCALSISS</sequence>
<evidence type="ECO:0000256" key="3">
    <source>
        <dbReference type="ARBA" id="ARBA00012832"/>
    </source>
</evidence>
<evidence type="ECO:0000259" key="12">
    <source>
        <dbReference type="Pfam" id="PF01406"/>
    </source>
</evidence>